<comment type="similarity">
    <text evidence="2 9">Belongs to the D-isomer specific 2-hydroxyacid dehydrogenase family.</text>
</comment>
<dbReference type="NCBIfam" id="TIGR01327">
    <property type="entry name" value="PGDH"/>
    <property type="match status" value="1"/>
</dbReference>
<dbReference type="SUPFAM" id="SSF51735">
    <property type="entry name" value="NAD(P)-binding Rossmann-fold domains"/>
    <property type="match status" value="1"/>
</dbReference>
<dbReference type="GO" id="GO:0004617">
    <property type="term" value="F:phosphoglycerate dehydrogenase activity"/>
    <property type="evidence" value="ECO:0007669"/>
    <property type="project" value="UniProtKB-UniRule"/>
</dbReference>
<keyword evidence="6 9" id="KW-0560">Oxidoreductase</keyword>
<dbReference type="InterPro" id="IPR029753">
    <property type="entry name" value="D-isomer_DH_CS"/>
</dbReference>
<evidence type="ECO:0000256" key="6">
    <source>
        <dbReference type="ARBA" id="ARBA00023002"/>
    </source>
</evidence>
<keyword evidence="5 9" id="KW-0028">Amino-acid biosynthesis</keyword>
<dbReference type="AlphaFoldDB" id="A0A7W6E670"/>
<feature type="domain" description="D-3-phosphoglycerate dehydrogenase ASB" evidence="12">
    <location>
        <begin position="327"/>
        <end position="444"/>
    </location>
</feature>
<evidence type="ECO:0000256" key="4">
    <source>
        <dbReference type="ARBA" id="ARBA00021582"/>
    </source>
</evidence>
<keyword evidence="7 9" id="KW-0520">NAD</keyword>
<dbReference type="InterPro" id="IPR029752">
    <property type="entry name" value="D-isomer_DH_CS1"/>
</dbReference>
<dbReference type="GO" id="GO:0006564">
    <property type="term" value="P:L-serine biosynthetic process"/>
    <property type="evidence" value="ECO:0007669"/>
    <property type="project" value="UniProtKB-UniRule"/>
</dbReference>
<gene>
    <name evidence="13" type="ORF">GGR95_001852</name>
</gene>
<dbReference type="InterPro" id="IPR006139">
    <property type="entry name" value="D-isomer_2_OHA_DH_cat_dom"/>
</dbReference>
<dbReference type="UniPathway" id="UPA00135">
    <property type="reaction ID" value="UER00196"/>
</dbReference>
<dbReference type="CDD" id="cd12173">
    <property type="entry name" value="PGDH_4"/>
    <property type="match status" value="1"/>
</dbReference>
<dbReference type="InterPro" id="IPR036291">
    <property type="entry name" value="NAD(P)-bd_dom_sf"/>
</dbReference>
<comment type="catalytic activity">
    <reaction evidence="8 9">
        <text>(2R)-3-phosphoglycerate + NAD(+) = 3-phosphooxypyruvate + NADH + H(+)</text>
        <dbReference type="Rhea" id="RHEA:12641"/>
        <dbReference type="ChEBI" id="CHEBI:15378"/>
        <dbReference type="ChEBI" id="CHEBI:18110"/>
        <dbReference type="ChEBI" id="CHEBI:57540"/>
        <dbReference type="ChEBI" id="CHEBI:57945"/>
        <dbReference type="ChEBI" id="CHEBI:58272"/>
        <dbReference type="EC" id="1.1.1.95"/>
    </reaction>
</comment>
<dbReference type="Pfam" id="PF19304">
    <property type="entry name" value="PGDH_inter"/>
    <property type="match status" value="1"/>
</dbReference>
<dbReference type="PROSITE" id="PS00671">
    <property type="entry name" value="D_2_HYDROXYACID_DH_3"/>
    <property type="match status" value="1"/>
</dbReference>
<dbReference type="SUPFAM" id="SSF143548">
    <property type="entry name" value="Serine metabolism enzymes domain"/>
    <property type="match status" value="1"/>
</dbReference>
<dbReference type="Gene3D" id="3.40.50.720">
    <property type="entry name" value="NAD(P)-binding Rossmann-like Domain"/>
    <property type="match status" value="2"/>
</dbReference>
<dbReference type="InterPro" id="IPR006236">
    <property type="entry name" value="PGDH"/>
</dbReference>
<dbReference type="PANTHER" id="PTHR42789">
    <property type="entry name" value="D-ISOMER SPECIFIC 2-HYDROXYACID DEHYDROGENASE FAMILY PROTEIN (AFU_ORTHOLOGUE AFUA_6G10090)"/>
    <property type="match status" value="1"/>
</dbReference>
<evidence type="ECO:0000256" key="9">
    <source>
        <dbReference type="RuleBase" id="RU363003"/>
    </source>
</evidence>
<reference evidence="13 14" key="1">
    <citation type="submission" date="2020-08" db="EMBL/GenBank/DDBJ databases">
        <title>Genomic Encyclopedia of Type Strains, Phase IV (KMG-IV): sequencing the most valuable type-strain genomes for metagenomic binning, comparative biology and taxonomic classification.</title>
        <authorList>
            <person name="Goeker M."/>
        </authorList>
    </citation>
    <scope>NUCLEOTIDE SEQUENCE [LARGE SCALE GENOMIC DNA]</scope>
    <source>
        <strain evidence="13 14">DSM 102234</strain>
    </source>
</reference>
<evidence type="ECO:0000256" key="3">
    <source>
        <dbReference type="ARBA" id="ARBA00013143"/>
    </source>
</evidence>
<evidence type="ECO:0000256" key="2">
    <source>
        <dbReference type="ARBA" id="ARBA00005854"/>
    </source>
</evidence>
<dbReference type="SUPFAM" id="SSF55021">
    <property type="entry name" value="ACT-like"/>
    <property type="match status" value="1"/>
</dbReference>
<dbReference type="InterPro" id="IPR045626">
    <property type="entry name" value="PGDH_ASB_dom"/>
</dbReference>
<dbReference type="Gene3D" id="3.30.70.260">
    <property type="match status" value="1"/>
</dbReference>
<dbReference type="PROSITE" id="PS00670">
    <property type="entry name" value="D_2_HYDROXYACID_DH_2"/>
    <property type="match status" value="1"/>
</dbReference>
<sequence>MAPKVLISDSLSEAAVQIFKDRGIDVDFQPTLGKDKDKLLEIIGNYDGLAIRSATKATEKIIAAATNLKVIGRAGIGTDNIDKDAASKKGVIVMNTPFGNMITTAEHAIAMMFAVARQIPEASASTHAGKWEKSKFMGVELTGKTLGVIGAGNIGGIVCDRARGLKMKVVAFDPFLGEEKAAKMGVERVELDELLKRADFITLHVPFTEQTANILSRENLEKTKKGVRIINCARGGLVDEEALADLLKSGHVAGAAFDVFKEEPATENPLFNLPNVVCTPHLGAATTEAQENVALQVAEQMSDYLLTGAVSNALNMPSVTAEEAQVMGPWLKLAGHLGAFIGQLTDEPIKAINILYDGVVSEMNIDALNCGVIAGIMKRANPDVNMVSAPVVAKEKGIQISTTNQDKSGAFDGYVKVTVVTEKRERSIAGTVFSDGKPRFIQIKGITIDAEVGSHMLYTTNNDVPGIIGTLGATLGEGGVNIANFTLGRASVKGEAIALLYVDEPVPAPVVKALRDTGLFNQIKLLEFDVA</sequence>
<evidence type="ECO:0000256" key="8">
    <source>
        <dbReference type="ARBA" id="ARBA00048731"/>
    </source>
</evidence>
<protein>
    <recommendedName>
        <fullName evidence="4 9">D-3-phosphoglycerate dehydrogenase</fullName>
        <ecNumber evidence="3 9">1.1.1.95</ecNumber>
    </recommendedName>
</protein>
<dbReference type="InterPro" id="IPR029009">
    <property type="entry name" value="ASB_dom_sf"/>
</dbReference>
<dbReference type="EMBL" id="JACIEI010000004">
    <property type="protein sequence ID" value="MBB3994211.1"/>
    <property type="molecule type" value="Genomic_DNA"/>
</dbReference>
<dbReference type="CDD" id="cd04902">
    <property type="entry name" value="ACT_3PGDH-xct"/>
    <property type="match status" value="1"/>
</dbReference>
<evidence type="ECO:0000256" key="1">
    <source>
        <dbReference type="ARBA" id="ARBA00005216"/>
    </source>
</evidence>
<evidence type="ECO:0000259" key="12">
    <source>
        <dbReference type="Pfam" id="PF19304"/>
    </source>
</evidence>
<dbReference type="GO" id="GO:0051287">
    <property type="term" value="F:NAD binding"/>
    <property type="evidence" value="ECO:0007669"/>
    <property type="project" value="UniProtKB-UniRule"/>
</dbReference>
<dbReference type="SUPFAM" id="SSF52283">
    <property type="entry name" value="Formate/glycerate dehydrogenase catalytic domain-like"/>
    <property type="match status" value="1"/>
</dbReference>
<dbReference type="EC" id="1.1.1.95" evidence="3 9"/>
<dbReference type="PANTHER" id="PTHR42789:SF1">
    <property type="entry name" value="D-ISOMER SPECIFIC 2-HYDROXYACID DEHYDROGENASE FAMILY PROTEIN (AFU_ORTHOLOGUE AFUA_6G10090)"/>
    <property type="match status" value="1"/>
</dbReference>
<dbReference type="Proteomes" id="UP000530268">
    <property type="component" value="Unassembled WGS sequence"/>
</dbReference>
<keyword evidence="9" id="KW-0718">Serine biosynthesis</keyword>
<evidence type="ECO:0000259" key="11">
    <source>
        <dbReference type="Pfam" id="PF02826"/>
    </source>
</evidence>
<dbReference type="Gene3D" id="3.30.1330.90">
    <property type="entry name" value="D-3-phosphoglycerate dehydrogenase, domain 3"/>
    <property type="match status" value="1"/>
</dbReference>
<evidence type="ECO:0000313" key="13">
    <source>
        <dbReference type="EMBL" id="MBB3994211.1"/>
    </source>
</evidence>
<accession>A0A7W6E670</accession>
<name>A0A7W6E670_9RHOB</name>
<evidence type="ECO:0000259" key="10">
    <source>
        <dbReference type="Pfam" id="PF00389"/>
    </source>
</evidence>
<evidence type="ECO:0000313" key="14">
    <source>
        <dbReference type="Proteomes" id="UP000530268"/>
    </source>
</evidence>
<feature type="domain" description="D-isomer specific 2-hydroxyacid dehydrogenase catalytic" evidence="10">
    <location>
        <begin position="5"/>
        <end position="315"/>
    </location>
</feature>
<comment type="pathway">
    <text evidence="1 9">Amino-acid biosynthesis; L-serine biosynthesis; L-serine from 3-phospho-D-glycerate: step 1/3.</text>
</comment>
<dbReference type="InterPro" id="IPR006140">
    <property type="entry name" value="D-isomer_DH_NAD-bd"/>
</dbReference>
<dbReference type="InterPro" id="IPR050857">
    <property type="entry name" value="D-2-hydroxyacid_DH"/>
</dbReference>
<comment type="caution">
    <text evidence="13">The sequence shown here is derived from an EMBL/GenBank/DDBJ whole genome shotgun (WGS) entry which is preliminary data.</text>
</comment>
<dbReference type="FunFam" id="3.40.50.720:FF:000021">
    <property type="entry name" value="D-3-phosphoglycerate dehydrogenase"/>
    <property type="match status" value="1"/>
</dbReference>
<feature type="domain" description="D-isomer specific 2-hydroxyacid dehydrogenase NAD-binding" evidence="11">
    <location>
        <begin position="109"/>
        <end position="283"/>
    </location>
</feature>
<proteinExistence type="inferred from homology"/>
<keyword evidence="14" id="KW-1185">Reference proteome</keyword>
<dbReference type="Pfam" id="PF02826">
    <property type="entry name" value="2-Hacid_dh_C"/>
    <property type="match status" value="1"/>
</dbReference>
<evidence type="ECO:0000256" key="7">
    <source>
        <dbReference type="ARBA" id="ARBA00023027"/>
    </source>
</evidence>
<dbReference type="RefSeq" id="WP_184565006.1">
    <property type="nucleotide sequence ID" value="NZ_JACIEI010000004.1"/>
</dbReference>
<organism evidence="13 14">
    <name type="scientific">Sulfitobacter undariae</name>
    <dbReference type="NCBI Taxonomy" id="1563671"/>
    <lineage>
        <taxon>Bacteria</taxon>
        <taxon>Pseudomonadati</taxon>
        <taxon>Pseudomonadota</taxon>
        <taxon>Alphaproteobacteria</taxon>
        <taxon>Rhodobacterales</taxon>
        <taxon>Roseobacteraceae</taxon>
        <taxon>Sulfitobacter</taxon>
    </lineage>
</organism>
<dbReference type="Pfam" id="PF00389">
    <property type="entry name" value="2-Hacid_dh"/>
    <property type="match status" value="1"/>
</dbReference>
<dbReference type="PROSITE" id="PS00065">
    <property type="entry name" value="D_2_HYDROXYACID_DH_1"/>
    <property type="match status" value="1"/>
</dbReference>
<evidence type="ECO:0000256" key="5">
    <source>
        <dbReference type="ARBA" id="ARBA00022605"/>
    </source>
</evidence>
<dbReference type="InterPro" id="IPR045865">
    <property type="entry name" value="ACT-like_dom_sf"/>
</dbReference>